<keyword evidence="6" id="KW-1185">Reference proteome</keyword>
<dbReference type="Proteomes" id="UP001055286">
    <property type="component" value="Unassembled WGS sequence"/>
</dbReference>
<sequence length="153" mass="17352">MSLEWSQVSAERREVRLKKTKTASSRIVPLSDDALAILASTPRHITGHYVFWNGDGRPYTHFASQYRNIAKRAGVPWRCHDLRHRFASVFLMTTGDLAALQAILGHRTITMTLRYSHLVTEHLHRAMAKMGTKPSTNTAESPVAYNAERELTH</sequence>
<evidence type="ECO:0000313" key="5">
    <source>
        <dbReference type="EMBL" id="GJD64209.1"/>
    </source>
</evidence>
<evidence type="ECO:0000256" key="3">
    <source>
        <dbReference type="SAM" id="MobiDB-lite"/>
    </source>
</evidence>
<proteinExistence type="predicted"/>
<gene>
    <name evidence="5" type="primary">xerC_3</name>
    <name evidence="5" type="ORF">MPEAHAMD_4386</name>
</gene>
<protein>
    <submittedName>
        <fullName evidence="5">Tyrosine recombinase XerC</fullName>
    </submittedName>
</protein>
<dbReference type="EMBL" id="BPQJ01000022">
    <property type="protein sequence ID" value="GJD64209.1"/>
    <property type="molecule type" value="Genomic_DNA"/>
</dbReference>
<evidence type="ECO:0000259" key="4">
    <source>
        <dbReference type="PROSITE" id="PS51898"/>
    </source>
</evidence>
<dbReference type="SUPFAM" id="SSF56349">
    <property type="entry name" value="DNA breaking-rejoining enzymes"/>
    <property type="match status" value="1"/>
</dbReference>
<dbReference type="PANTHER" id="PTHR30349:SF64">
    <property type="entry name" value="PROPHAGE INTEGRASE INTD-RELATED"/>
    <property type="match status" value="1"/>
</dbReference>
<reference evidence="5" key="2">
    <citation type="submission" date="2021-08" db="EMBL/GenBank/DDBJ databases">
        <authorList>
            <person name="Tani A."/>
            <person name="Ola A."/>
            <person name="Ogura Y."/>
            <person name="Katsura K."/>
            <person name="Hayashi T."/>
        </authorList>
    </citation>
    <scope>NUCLEOTIDE SEQUENCE</scope>
    <source>
        <strain evidence="5">JCM 32048</strain>
    </source>
</reference>
<dbReference type="InterPro" id="IPR011010">
    <property type="entry name" value="DNA_brk_join_enz"/>
</dbReference>
<dbReference type="PANTHER" id="PTHR30349">
    <property type="entry name" value="PHAGE INTEGRASE-RELATED"/>
    <property type="match status" value="1"/>
</dbReference>
<dbReference type="InterPro" id="IPR050090">
    <property type="entry name" value="Tyrosine_recombinase_XerCD"/>
</dbReference>
<keyword evidence="1" id="KW-0229">DNA integration</keyword>
<organism evidence="5 6">
    <name type="scientific">Methylobacterium frigidaeris</name>
    <dbReference type="NCBI Taxonomy" id="2038277"/>
    <lineage>
        <taxon>Bacteria</taxon>
        <taxon>Pseudomonadati</taxon>
        <taxon>Pseudomonadota</taxon>
        <taxon>Alphaproteobacteria</taxon>
        <taxon>Hyphomicrobiales</taxon>
        <taxon>Methylobacteriaceae</taxon>
        <taxon>Methylobacterium</taxon>
    </lineage>
</organism>
<reference evidence="5" key="1">
    <citation type="journal article" date="2016" name="Front. Microbiol.">
        <title>Genome Sequence of the Piezophilic, Mesophilic Sulfate-Reducing Bacterium Desulfovibrio indicus J2T.</title>
        <authorList>
            <person name="Cao J."/>
            <person name="Maignien L."/>
            <person name="Shao Z."/>
            <person name="Alain K."/>
            <person name="Jebbar M."/>
        </authorList>
    </citation>
    <scope>NUCLEOTIDE SEQUENCE</scope>
    <source>
        <strain evidence="5">JCM 32048</strain>
    </source>
</reference>
<dbReference type="InterPro" id="IPR002104">
    <property type="entry name" value="Integrase_catalytic"/>
</dbReference>
<dbReference type="Pfam" id="PF00589">
    <property type="entry name" value="Phage_integrase"/>
    <property type="match status" value="1"/>
</dbReference>
<accession>A0AA37M6P4</accession>
<dbReference type="AlphaFoldDB" id="A0AA37M6P4"/>
<evidence type="ECO:0000256" key="2">
    <source>
        <dbReference type="ARBA" id="ARBA00023172"/>
    </source>
</evidence>
<dbReference type="Gene3D" id="1.10.443.10">
    <property type="entry name" value="Intergrase catalytic core"/>
    <property type="match status" value="1"/>
</dbReference>
<feature type="domain" description="Tyr recombinase" evidence="4">
    <location>
        <begin position="1"/>
        <end position="128"/>
    </location>
</feature>
<keyword evidence="2" id="KW-0233">DNA recombination</keyword>
<evidence type="ECO:0000256" key="1">
    <source>
        <dbReference type="ARBA" id="ARBA00022908"/>
    </source>
</evidence>
<dbReference type="GO" id="GO:0015074">
    <property type="term" value="P:DNA integration"/>
    <property type="evidence" value="ECO:0007669"/>
    <property type="project" value="UniProtKB-KW"/>
</dbReference>
<dbReference type="InterPro" id="IPR013762">
    <property type="entry name" value="Integrase-like_cat_sf"/>
</dbReference>
<dbReference type="GO" id="GO:0006310">
    <property type="term" value="P:DNA recombination"/>
    <property type="evidence" value="ECO:0007669"/>
    <property type="project" value="UniProtKB-KW"/>
</dbReference>
<dbReference type="PROSITE" id="PS51898">
    <property type="entry name" value="TYR_RECOMBINASE"/>
    <property type="match status" value="1"/>
</dbReference>
<comment type="caution">
    <text evidence="5">The sequence shown here is derived from an EMBL/GenBank/DDBJ whole genome shotgun (WGS) entry which is preliminary data.</text>
</comment>
<name>A0AA37M6P4_9HYPH</name>
<dbReference type="CDD" id="cd00796">
    <property type="entry name" value="INT_Rci_Hp1_C"/>
    <property type="match status" value="1"/>
</dbReference>
<evidence type="ECO:0000313" key="6">
    <source>
        <dbReference type="Proteomes" id="UP001055286"/>
    </source>
</evidence>
<feature type="region of interest" description="Disordered" evidence="3">
    <location>
        <begin position="130"/>
        <end position="153"/>
    </location>
</feature>
<dbReference type="GO" id="GO:0003677">
    <property type="term" value="F:DNA binding"/>
    <property type="evidence" value="ECO:0007669"/>
    <property type="project" value="InterPro"/>
</dbReference>